<proteinExistence type="predicted"/>
<evidence type="ECO:0000313" key="2">
    <source>
        <dbReference type="Proteomes" id="UP001153365"/>
    </source>
</evidence>
<name>A0AAV0AX19_PHAPC</name>
<organism evidence="1 2">
    <name type="scientific">Phakopsora pachyrhizi</name>
    <name type="common">Asian soybean rust disease fungus</name>
    <dbReference type="NCBI Taxonomy" id="170000"/>
    <lineage>
        <taxon>Eukaryota</taxon>
        <taxon>Fungi</taxon>
        <taxon>Dikarya</taxon>
        <taxon>Basidiomycota</taxon>
        <taxon>Pucciniomycotina</taxon>
        <taxon>Pucciniomycetes</taxon>
        <taxon>Pucciniales</taxon>
        <taxon>Phakopsoraceae</taxon>
        <taxon>Phakopsora</taxon>
    </lineage>
</organism>
<accession>A0AAV0AX19</accession>
<comment type="caution">
    <text evidence="1">The sequence shown here is derived from an EMBL/GenBank/DDBJ whole genome shotgun (WGS) entry which is preliminary data.</text>
</comment>
<gene>
    <name evidence="1" type="ORF">PPACK8108_LOCUS7318</name>
</gene>
<reference evidence="1" key="1">
    <citation type="submission" date="2022-06" db="EMBL/GenBank/DDBJ databases">
        <authorList>
            <consortium name="SYNGENTA / RWTH Aachen University"/>
        </authorList>
    </citation>
    <scope>NUCLEOTIDE SEQUENCE</scope>
</reference>
<dbReference type="EMBL" id="CALTRL010001444">
    <property type="protein sequence ID" value="CAH7672503.1"/>
    <property type="molecule type" value="Genomic_DNA"/>
</dbReference>
<dbReference type="AlphaFoldDB" id="A0AAV0AX19"/>
<dbReference type="Proteomes" id="UP001153365">
    <property type="component" value="Unassembled WGS sequence"/>
</dbReference>
<evidence type="ECO:0000313" key="1">
    <source>
        <dbReference type="EMBL" id="CAH7672503.1"/>
    </source>
</evidence>
<keyword evidence="2" id="KW-1185">Reference proteome</keyword>
<protein>
    <submittedName>
        <fullName evidence="1">Uncharacterized protein</fullName>
    </submittedName>
</protein>
<sequence>MIKWVSNLLNFSPSTKFVNNPLHIRATGPKGVTRLAGANSSKIKKVLGIKGDLKDRKTTPPSISSIADS</sequence>